<gene>
    <name evidence="1" type="ORF">IQ266_02850</name>
</gene>
<proteinExistence type="predicted"/>
<reference evidence="1" key="1">
    <citation type="submission" date="2020-10" db="EMBL/GenBank/DDBJ databases">
        <authorList>
            <person name="Castelo-Branco R."/>
            <person name="Eusebio N."/>
            <person name="Adriana R."/>
            <person name="Vieira A."/>
            <person name="Brugerolle De Fraissinette N."/>
            <person name="Rezende De Castro R."/>
            <person name="Schneider M.P."/>
            <person name="Vasconcelos V."/>
            <person name="Leao P.N."/>
        </authorList>
    </citation>
    <scope>NUCLEOTIDE SEQUENCE</scope>
    <source>
        <strain evidence="1">LEGE 11480</strain>
    </source>
</reference>
<dbReference type="EMBL" id="JADEXQ010000006">
    <property type="protein sequence ID" value="MBE9028696.1"/>
    <property type="molecule type" value="Genomic_DNA"/>
</dbReference>
<comment type="caution">
    <text evidence="1">The sequence shown here is derived from an EMBL/GenBank/DDBJ whole genome shotgun (WGS) entry which is preliminary data.</text>
</comment>
<keyword evidence="1" id="KW-0560">Oxidoreductase</keyword>
<accession>A0A928Z0W2</accession>
<dbReference type="PANTHER" id="PTHR20883">
    <property type="entry name" value="PHYTANOYL-COA DIOXYGENASE DOMAIN CONTAINING 1"/>
    <property type="match status" value="1"/>
</dbReference>
<dbReference type="AlphaFoldDB" id="A0A928Z0W2"/>
<dbReference type="Pfam" id="PF05721">
    <property type="entry name" value="PhyH"/>
    <property type="match status" value="1"/>
</dbReference>
<dbReference type="Gene3D" id="2.60.120.620">
    <property type="entry name" value="q2cbj1_9rhob like domain"/>
    <property type="match status" value="1"/>
</dbReference>
<evidence type="ECO:0000313" key="1">
    <source>
        <dbReference type="EMBL" id="MBE9028696.1"/>
    </source>
</evidence>
<organism evidence="1 2">
    <name type="scientific">Romeriopsis navalis LEGE 11480</name>
    <dbReference type="NCBI Taxonomy" id="2777977"/>
    <lineage>
        <taxon>Bacteria</taxon>
        <taxon>Bacillati</taxon>
        <taxon>Cyanobacteriota</taxon>
        <taxon>Cyanophyceae</taxon>
        <taxon>Leptolyngbyales</taxon>
        <taxon>Leptolyngbyaceae</taxon>
        <taxon>Romeriopsis</taxon>
        <taxon>Romeriopsis navalis</taxon>
    </lineage>
</organism>
<protein>
    <submittedName>
        <fullName evidence="1">Phytanoyl-CoA dioxygenase family protein</fullName>
    </submittedName>
</protein>
<dbReference type="InterPro" id="IPR008775">
    <property type="entry name" value="Phytyl_CoA_dOase-like"/>
</dbReference>
<dbReference type="SUPFAM" id="SSF51197">
    <property type="entry name" value="Clavaminate synthase-like"/>
    <property type="match status" value="1"/>
</dbReference>
<name>A0A928Z0W2_9CYAN</name>
<keyword evidence="1" id="KW-0223">Dioxygenase</keyword>
<dbReference type="Proteomes" id="UP000625316">
    <property type="component" value="Unassembled WGS sequence"/>
</dbReference>
<evidence type="ECO:0000313" key="2">
    <source>
        <dbReference type="Proteomes" id="UP000625316"/>
    </source>
</evidence>
<dbReference type="PANTHER" id="PTHR20883:SF48">
    <property type="entry name" value="ECTOINE DIOXYGENASE"/>
    <property type="match status" value="1"/>
</dbReference>
<dbReference type="RefSeq" id="WP_264323519.1">
    <property type="nucleotide sequence ID" value="NZ_JADEXQ010000006.1"/>
</dbReference>
<sequence length="313" mass="35516">MNHLAIEIAARPPIPLTAEQEALLPTAADIEFFETHGWYVSPPVLPESIFETVMQGCDRFYRGERDATIPQAEFANWSSTDDDSLRNHEFVARQMREFQAIALNPIIGAIAARLTRNASMRLFEEQLIYKPPQGNDAENVIGWHTDFAYCSFCNSTTIAAWVPLQDVDVDMGPLVVIDGSHKWEEFHELRNFCVADLDSLESELAAAGRTMRPVPMAIKKGQISFHHHHAIHGSYPNHSDRPRIALPVHLQDGNNQFNPIPNPKGGLFHHHLDRFCRRLANGHPDYADPTVFPLIWDEATYQRQPQRQLESVV</sequence>
<dbReference type="GO" id="GO:0016706">
    <property type="term" value="F:2-oxoglutarate-dependent dioxygenase activity"/>
    <property type="evidence" value="ECO:0007669"/>
    <property type="project" value="UniProtKB-ARBA"/>
</dbReference>
<dbReference type="GO" id="GO:0005506">
    <property type="term" value="F:iron ion binding"/>
    <property type="evidence" value="ECO:0007669"/>
    <property type="project" value="UniProtKB-ARBA"/>
</dbReference>
<keyword evidence="2" id="KW-1185">Reference proteome</keyword>